<proteinExistence type="predicted"/>
<name>A0AAV4N5D0_CAEEX</name>
<organism evidence="1 2">
    <name type="scientific">Caerostris extrusa</name>
    <name type="common">Bark spider</name>
    <name type="synonym">Caerostris bankana</name>
    <dbReference type="NCBI Taxonomy" id="172846"/>
    <lineage>
        <taxon>Eukaryota</taxon>
        <taxon>Metazoa</taxon>
        <taxon>Ecdysozoa</taxon>
        <taxon>Arthropoda</taxon>
        <taxon>Chelicerata</taxon>
        <taxon>Arachnida</taxon>
        <taxon>Araneae</taxon>
        <taxon>Araneomorphae</taxon>
        <taxon>Entelegynae</taxon>
        <taxon>Araneoidea</taxon>
        <taxon>Araneidae</taxon>
        <taxon>Caerostris</taxon>
    </lineage>
</organism>
<comment type="caution">
    <text evidence="1">The sequence shown here is derived from an EMBL/GenBank/DDBJ whole genome shotgun (WGS) entry which is preliminary data.</text>
</comment>
<gene>
    <name evidence="1" type="ORF">CEXT_527301</name>
</gene>
<evidence type="ECO:0000313" key="2">
    <source>
        <dbReference type="Proteomes" id="UP001054945"/>
    </source>
</evidence>
<accession>A0AAV4N5D0</accession>
<protein>
    <submittedName>
        <fullName evidence="1">Uncharacterized protein</fullName>
    </submittedName>
</protein>
<evidence type="ECO:0000313" key="1">
    <source>
        <dbReference type="EMBL" id="GIX78777.1"/>
    </source>
</evidence>
<dbReference type="AlphaFoldDB" id="A0AAV4N5D0"/>
<dbReference type="Proteomes" id="UP001054945">
    <property type="component" value="Unassembled WGS sequence"/>
</dbReference>
<dbReference type="EMBL" id="BPLR01020439">
    <property type="protein sequence ID" value="GIX78777.1"/>
    <property type="molecule type" value="Genomic_DNA"/>
</dbReference>
<keyword evidence="2" id="KW-1185">Reference proteome</keyword>
<sequence>MLFLLSGHIYPAAGTSPLQVGQEAALESERKQKLLFCFIWPAIRSIHLDKKGHYPIPEKEDSAIETGHPKRGLGKVMRGASSGMAVTSVSGNASLVTRKQTPPTSLTRFVVFAPRPHDADDVASLLSKPSFAGFITPQGIV</sequence>
<reference evidence="1 2" key="1">
    <citation type="submission" date="2021-06" db="EMBL/GenBank/DDBJ databases">
        <title>Caerostris extrusa draft genome.</title>
        <authorList>
            <person name="Kono N."/>
            <person name="Arakawa K."/>
        </authorList>
    </citation>
    <scope>NUCLEOTIDE SEQUENCE [LARGE SCALE GENOMIC DNA]</scope>
</reference>